<dbReference type="PROSITE" id="PS00108">
    <property type="entry name" value="PROTEIN_KINASE_ST"/>
    <property type="match status" value="1"/>
</dbReference>
<comment type="caution">
    <text evidence="10">The sequence shown here is derived from an EMBL/GenBank/DDBJ whole genome shotgun (WGS) entry which is preliminary data.</text>
</comment>
<proteinExistence type="predicted"/>
<gene>
    <name evidence="10" type="primary">chk1</name>
    <name evidence="10" type="ORF">HK105_203801</name>
</gene>
<evidence type="ECO:0000256" key="4">
    <source>
        <dbReference type="ARBA" id="ARBA00022741"/>
    </source>
</evidence>
<dbReference type="InterPro" id="IPR000719">
    <property type="entry name" value="Prot_kinase_dom"/>
</dbReference>
<dbReference type="Proteomes" id="UP001527925">
    <property type="component" value="Unassembled WGS sequence"/>
</dbReference>
<reference evidence="10 11" key="1">
    <citation type="submission" date="2023-09" db="EMBL/GenBank/DDBJ databases">
        <title>Pangenome analysis of Batrachochytrium dendrobatidis and related Chytrids.</title>
        <authorList>
            <person name="Yacoub M.N."/>
            <person name="Stajich J.E."/>
            <person name="James T.Y."/>
        </authorList>
    </citation>
    <scope>NUCLEOTIDE SEQUENCE [LARGE SCALE GENOMIC DNA]</scope>
    <source>
        <strain evidence="10 11">JEL0888</strain>
    </source>
</reference>
<evidence type="ECO:0000256" key="5">
    <source>
        <dbReference type="ARBA" id="ARBA00022777"/>
    </source>
</evidence>
<evidence type="ECO:0000256" key="3">
    <source>
        <dbReference type="ARBA" id="ARBA00022679"/>
    </source>
</evidence>
<evidence type="ECO:0000313" key="11">
    <source>
        <dbReference type="Proteomes" id="UP001527925"/>
    </source>
</evidence>
<dbReference type="SMART" id="SM00220">
    <property type="entry name" value="S_TKc"/>
    <property type="match status" value="1"/>
</dbReference>
<comment type="catalytic activity">
    <reaction evidence="7">
        <text>L-threonyl-[protein] + ATP = O-phospho-L-threonyl-[protein] + ADP + H(+)</text>
        <dbReference type="Rhea" id="RHEA:46608"/>
        <dbReference type="Rhea" id="RHEA-COMP:11060"/>
        <dbReference type="Rhea" id="RHEA-COMP:11605"/>
        <dbReference type="ChEBI" id="CHEBI:15378"/>
        <dbReference type="ChEBI" id="CHEBI:30013"/>
        <dbReference type="ChEBI" id="CHEBI:30616"/>
        <dbReference type="ChEBI" id="CHEBI:61977"/>
        <dbReference type="ChEBI" id="CHEBI:456216"/>
        <dbReference type="EC" id="2.7.11.1"/>
    </reaction>
</comment>
<dbReference type="PROSITE" id="PS50011">
    <property type="entry name" value="PROTEIN_KINASE_DOM"/>
    <property type="match status" value="1"/>
</dbReference>
<keyword evidence="6" id="KW-0067">ATP-binding</keyword>
<organism evidence="10 11">
    <name type="scientific">Polyrhizophydium stewartii</name>
    <dbReference type="NCBI Taxonomy" id="2732419"/>
    <lineage>
        <taxon>Eukaryota</taxon>
        <taxon>Fungi</taxon>
        <taxon>Fungi incertae sedis</taxon>
        <taxon>Chytridiomycota</taxon>
        <taxon>Chytridiomycota incertae sedis</taxon>
        <taxon>Chytridiomycetes</taxon>
        <taxon>Rhizophydiales</taxon>
        <taxon>Rhizophydiales incertae sedis</taxon>
        <taxon>Polyrhizophydium</taxon>
    </lineage>
</organism>
<dbReference type="InterPro" id="IPR011009">
    <property type="entry name" value="Kinase-like_dom_sf"/>
</dbReference>
<comment type="catalytic activity">
    <reaction evidence="8">
        <text>L-seryl-[protein] + ATP = O-phospho-L-seryl-[protein] + ADP + H(+)</text>
        <dbReference type="Rhea" id="RHEA:17989"/>
        <dbReference type="Rhea" id="RHEA-COMP:9863"/>
        <dbReference type="Rhea" id="RHEA-COMP:11604"/>
        <dbReference type="ChEBI" id="CHEBI:15378"/>
        <dbReference type="ChEBI" id="CHEBI:29999"/>
        <dbReference type="ChEBI" id="CHEBI:30616"/>
        <dbReference type="ChEBI" id="CHEBI:83421"/>
        <dbReference type="ChEBI" id="CHEBI:456216"/>
        <dbReference type="EC" id="2.7.11.1"/>
    </reaction>
</comment>
<dbReference type="EMBL" id="JADGIZ020000015">
    <property type="protein sequence ID" value="KAL2916687.1"/>
    <property type="molecule type" value="Genomic_DNA"/>
</dbReference>
<dbReference type="PANTHER" id="PTHR43895:SF32">
    <property type="entry name" value="SERINE_THREONINE-PROTEIN KINASE CHK1"/>
    <property type="match status" value="1"/>
</dbReference>
<keyword evidence="3 10" id="KW-0808">Transferase</keyword>
<protein>
    <recommendedName>
        <fullName evidence="1">non-specific serine/threonine protein kinase</fullName>
        <ecNumber evidence="1">2.7.11.1</ecNumber>
    </recommendedName>
</protein>
<evidence type="ECO:0000256" key="2">
    <source>
        <dbReference type="ARBA" id="ARBA00022527"/>
    </source>
</evidence>
<dbReference type="SUPFAM" id="SSF56112">
    <property type="entry name" value="Protein kinase-like (PK-like)"/>
    <property type="match status" value="1"/>
</dbReference>
<evidence type="ECO:0000256" key="7">
    <source>
        <dbReference type="ARBA" id="ARBA00047899"/>
    </source>
</evidence>
<keyword evidence="11" id="KW-1185">Reference proteome</keyword>
<evidence type="ECO:0000256" key="1">
    <source>
        <dbReference type="ARBA" id="ARBA00012513"/>
    </source>
</evidence>
<keyword evidence="2" id="KW-0723">Serine/threonine-protein kinase</keyword>
<dbReference type="Pfam" id="PF00069">
    <property type="entry name" value="Pkinase"/>
    <property type="match status" value="1"/>
</dbReference>
<keyword evidence="5 10" id="KW-0418">Kinase</keyword>
<evidence type="ECO:0000313" key="10">
    <source>
        <dbReference type="EMBL" id="KAL2916687.1"/>
    </source>
</evidence>
<dbReference type="PANTHER" id="PTHR43895">
    <property type="entry name" value="CALCIUM/CALMODULIN-DEPENDENT PROTEIN KINASE KINASE-RELATED"/>
    <property type="match status" value="1"/>
</dbReference>
<dbReference type="Gene3D" id="3.30.310.80">
    <property type="entry name" value="Kinase associated domain 1, KA1"/>
    <property type="match status" value="1"/>
</dbReference>
<evidence type="ECO:0000256" key="8">
    <source>
        <dbReference type="ARBA" id="ARBA00048679"/>
    </source>
</evidence>
<dbReference type="InterPro" id="IPR008271">
    <property type="entry name" value="Ser/Thr_kinase_AS"/>
</dbReference>
<evidence type="ECO:0000256" key="6">
    <source>
        <dbReference type="ARBA" id="ARBA00022840"/>
    </source>
</evidence>
<evidence type="ECO:0000259" key="9">
    <source>
        <dbReference type="PROSITE" id="PS50011"/>
    </source>
</evidence>
<name>A0ABR4NAY6_9FUNG</name>
<accession>A0ABR4NAY6</accession>
<feature type="domain" description="Protein kinase" evidence="9">
    <location>
        <begin position="13"/>
        <end position="273"/>
    </location>
</feature>
<dbReference type="EC" id="2.7.11.1" evidence="1"/>
<dbReference type="GO" id="GO:0004674">
    <property type="term" value="F:protein serine/threonine kinase activity"/>
    <property type="evidence" value="ECO:0007669"/>
    <property type="project" value="UniProtKB-EC"/>
</dbReference>
<sequence>MVLAPEPTSVLGYELGDVIGEGGQGRVRLAVNARNEVAAVKLIRKFTAAGEPVNLQNLRKEVKIHQAVAHENIIQLFATGEDDGHVYIAMEYAASGELFDLIEPDVGIDEELAHLYFQQLVSGMEYLHGMGVSHRDLKPENMLLDNRGNLKISDFGLATVFKFKGVTRVLTTPCGTPPYVAPEIHHMKYNGDSVDIWSAGIILYVLLAGNTPWAEPTPNDEEFRLYLKAFPDGLDYLPWSTLSREVFELLCGLLTVDPKSRFTTAQIRSNPWFSKPNKLLTDGQCNNTADLAKRLKANLKITSAEMLESSQGLVFAFSQPMDMRIDGDAPEMLDFPRRRIGALGSFSQPARLAKSESQSPVVGRITGNYHKHTVNLFPTDRITRFYSTEDPAAIFKRITEALESFLVPFKVHQKLLKIAFSTVDRRKCQLHGEVSIQRATDEYYIVLFRKSKVSSSCITDWDRGV</sequence>
<dbReference type="Gene3D" id="1.10.510.10">
    <property type="entry name" value="Transferase(Phosphotransferase) domain 1"/>
    <property type="match status" value="1"/>
</dbReference>
<keyword evidence="4" id="KW-0547">Nucleotide-binding</keyword>